<reference evidence="2 3" key="1">
    <citation type="submission" date="2019-04" db="EMBL/GenBank/DDBJ databases">
        <title>Pedobacter sp. AR-2-6 sp. nov., isolated from Arctic soil.</title>
        <authorList>
            <person name="Dahal R.H."/>
            <person name="Kim D.-U."/>
        </authorList>
    </citation>
    <scope>NUCLEOTIDE SEQUENCE [LARGE SCALE GENOMIC DNA]</scope>
    <source>
        <strain evidence="2 3">AR-2-6</strain>
    </source>
</reference>
<dbReference type="Proteomes" id="UP000310477">
    <property type="component" value="Unassembled WGS sequence"/>
</dbReference>
<accession>A0A4U1C7G8</accession>
<protein>
    <submittedName>
        <fullName evidence="2">Uncharacterized protein</fullName>
    </submittedName>
</protein>
<dbReference type="AlphaFoldDB" id="A0A4U1C7G8"/>
<evidence type="ECO:0000256" key="1">
    <source>
        <dbReference type="SAM" id="Phobius"/>
    </source>
</evidence>
<dbReference type="RefSeq" id="WP_136876609.1">
    <property type="nucleotide sequence ID" value="NZ_SWBO01000004.1"/>
</dbReference>
<feature type="transmembrane region" description="Helical" evidence="1">
    <location>
        <begin position="90"/>
        <end position="108"/>
    </location>
</feature>
<dbReference type="OrthoDB" id="7107984at2"/>
<keyword evidence="3" id="KW-1185">Reference proteome</keyword>
<evidence type="ECO:0000313" key="2">
    <source>
        <dbReference type="EMBL" id="TKC01327.1"/>
    </source>
</evidence>
<name>A0A4U1C7G8_9SPHI</name>
<keyword evidence="1" id="KW-0472">Membrane</keyword>
<feature type="transmembrane region" description="Helical" evidence="1">
    <location>
        <begin position="56"/>
        <end position="75"/>
    </location>
</feature>
<keyword evidence="1" id="KW-1133">Transmembrane helix</keyword>
<proteinExistence type="predicted"/>
<sequence length="115" mass="12988">MSFINIENENISPPKRTRAKITNNHDDIPISMGTVQKTIGTGDNAKNSIVYLTIKWAFISATIVSCLIVANGWLFRENEKIPDFTEDIQTVWKIVIPIITLALGYAFGRHENRVK</sequence>
<comment type="caution">
    <text evidence="2">The sequence shown here is derived from an EMBL/GenBank/DDBJ whole genome shotgun (WGS) entry which is preliminary data.</text>
</comment>
<evidence type="ECO:0000313" key="3">
    <source>
        <dbReference type="Proteomes" id="UP000310477"/>
    </source>
</evidence>
<organism evidence="2 3">
    <name type="scientific">Pedobacter cryotolerans</name>
    <dbReference type="NCBI Taxonomy" id="2571270"/>
    <lineage>
        <taxon>Bacteria</taxon>
        <taxon>Pseudomonadati</taxon>
        <taxon>Bacteroidota</taxon>
        <taxon>Sphingobacteriia</taxon>
        <taxon>Sphingobacteriales</taxon>
        <taxon>Sphingobacteriaceae</taxon>
        <taxon>Pedobacter</taxon>
    </lineage>
</organism>
<dbReference type="EMBL" id="SWBO01000004">
    <property type="protein sequence ID" value="TKC01327.1"/>
    <property type="molecule type" value="Genomic_DNA"/>
</dbReference>
<keyword evidence="1" id="KW-0812">Transmembrane</keyword>
<gene>
    <name evidence="2" type="ORF">FA045_08800</name>
</gene>